<dbReference type="Pfam" id="PF14450">
    <property type="entry name" value="FtsA"/>
    <property type="match status" value="1"/>
</dbReference>
<dbReference type="AlphaFoldDB" id="A0A2S6HU14"/>
<comment type="caution">
    <text evidence="2">The sequence shown here is derived from an EMBL/GenBank/DDBJ whole genome shotgun (WGS) entry which is preliminary data.</text>
</comment>
<dbReference type="GO" id="GO:0051301">
    <property type="term" value="P:cell division"/>
    <property type="evidence" value="ECO:0007669"/>
    <property type="project" value="UniProtKB-KW"/>
</dbReference>
<dbReference type="SMART" id="SM00842">
    <property type="entry name" value="FtsA"/>
    <property type="match status" value="1"/>
</dbReference>
<keyword evidence="2" id="KW-0131">Cell cycle</keyword>
<dbReference type="InterPro" id="IPR043129">
    <property type="entry name" value="ATPase_NBD"/>
</dbReference>
<organism evidence="2 3">
    <name type="scientific">Lacrimispora xylanisolvens</name>
    <dbReference type="NCBI Taxonomy" id="384636"/>
    <lineage>
        <taxon>Bacteria</taxon>
        <taxon>Bacillati</taxon>
        <taxon>Bacillota</taxon>
        <taxon>Clostridia</taxon>
        <taxon>Lachnospirales</taxon>
        <taxon>Lachnospiraceae</taxon>
        <taxon>Lacrimispora</taxon>
    </lineage>
</organism>
<dbReference type="OrthoDB" id="9768127at2"/>
<proteinExistence type="predicted"/>
<dbReference type="CDD" id="cd24004">
    <property type="entry name" value="ASKHA_NBD_PilM-like"/>
    <property type="match status" value="1"/>
</dbReference>
<accession>A0A2S6HU14</accession>
<dbReference type="SUPFAM" id="SSF53067">
    <property type="entry name" value="Actin-like ATPase domain"/>
    <property type="match status" value="2"/>
</dbReference>
<dbReference type="InterPro" id="IPR003494">
    <property type="entry name" value="SHS2_FtsA"/>
</dbReference>
<keyword evidence="3" id="KW-1185">Reference proteome</keyword>
<dbReference type="EMBL" id="PTJA01000004">
    <property type="protein sequence ID" value="PPK81244.1"/>
    <property type="molecule type" value="Genomic_DNA"/>
</dbReference>
<dbReference type="PANTHER" id="PTHR32432">
    <property type="entry name" value="CELL DIVISION PROTEIN FTSA-RELATED"/>
    <property type="match status" value="1"/>
</dbReference>
<keyword evidence="2" id="KW-0132">Cell division</keyword>
<dbReference type="Proteomes" id="UP000237749">
    <property type="component" value="Unassembled WGS sequence"/>
</dbReference>
<name>A0A2S6HU14_9FIRM</name>
<feature type="domain" description="SHS2" evidence="1">
    <location>
        <begin position="17"/>
        <end position="215"/>
    </location>
</feature>
<dbReference type="RefSeq" id="WP_104436765.1">
    <property type="nucleotide sequence ID" value="NZ_PTJA01000004.1"/>
</dbReference>
<dbReference type="InterPro" id="IPR050696">
    <property type="entry name" value="FtsA/MreB"/>
</dbReference>
<gene>
    <name evidence="2" type="ORF">BXY41_10443</name>
</gene>
<dbReference type="Gene3D" id="3.30.420.40">
    <property type="match status" value="2"/>
</dbReference>
<sequence length="680" mass="74988">MDNRNSILTDTLPDQAIFALDIGTRSIIGMVGMPDGDRIHIVAIERAEHTKRAMIDGQIEDIDQVAKIAGQVKEKLEKKLGCKLLKVCVAAAGRALRTESVTYEMELARAQKIDAESVSRLEAGAISEAEKQFMNREGRDTDRQFYLVGYTVSRYFLDNYMISNLIDHHGRVLKADIIATFLPTEVVESLYSAMHKIGLEVASLTLEPIAAINAAIPQNIRLLNLAMVDIGAGTSDIAVCRDGSVTGYTMAILAGDEITESIMKEYLVDFGTAEKIKSQIDETEELNFTDILGFEQTITREAIFSSIKEASSRLCQEISDKILEVNGGMPSAVFLAGGGSRLSGLKEGIVEHLKIDSKRVAIAGNNFKINAYSDEYDLENPEYATPLGIVISAGFNIVNDGFRVILNERPAKLFRGGTFTVMDVLMMNGYNYQDMIGRSGQNLVVSVNGKRTVFYGEKAEPSVLTLNGEEAQLSDQVSAEDWIVFVPASHGKSASAMLSDIEKPGAGKTILVNGIEAKEDLPLKTGDSIVIEIVREKEILPEEDWYDEAEEEQVPYQEPVLAPQNIPGILTPPAQMTSTGIQIDKEQRLKLEGHADASASSDSAFHKSNGKITFFLNDKPVTFPIKPDQRPYYLMDMLEYSGLDFKNLTGKVVLEVNGESGYFQQELKSRDRIMIYQENE</sequence>
<evidence type="ECO:0000259" key="1">
    <source>
        <dbReference type="SMART" id="SM00842"/>
    </source>
</evidence>
<evidence type="ECO:0000313" key="2">
    <source>
        <dbReference type="EMBL" id="PPK81244.1"/>
    </source>
</evidence>
<dbReference type="PANTHER" id="PTHR32432:SF3">
    <property type="entry name" value="ETHANOLAMINE UTILIZATION PROTEIN EUTJ"/>
    <property type="match status" value="1"/>
</dbReference>
<protein>
    <submittedName>
        <fullName evidence="2">Cell division protein FtsA</fullName>
    </submittedName>
</protein>
<evidence type="ECO:0000313" key="3">
    <source>
        <dbReference type="Proteomes" id="UP000237749"/>
    </source>
</evidence>
<reference evidence="2 3" key="1">
    <citation type="submission" date="2018-02" db="EMBL/GenBank/DDBJ databases">
        <title>Genomic Encyclopedia of Archaeal and Bacterial Type Strains, Phase II (KMG-II): from individual species to whole genera.</title>
        <authorList>
            <person name="Goeker M."/>
        </authorList>
    </citation>
    <scope>NUCLEOTIDE SEQUENCE [LARGE SCALE GENOMIC DNA]</scope>
    <source>
        <strain evidence="2 3">DSM 3808</strain>
    </source>
</reference>